<evidence type="ECO:0000256" key="4">
    <source>
        <dbReference type="ARBA" id="ARBA00022553"/>
    </source>
</evidence>
<comment type="pathway">
    <text evidence="1 9">Cofactor biosynthesis; NAD(+) biosynthesis; nicotinate D-ribonucleotide from nicotinate: step 1/1.</text>
</comment>
<dbReference type="InterPro" id="IPR013785">
    <property type="entry name" value="Aldolase_TIM"/>
</dbReference>
<dbReference type="SUPFAM" id="SSF51690">
    <property type="entry name" value="Nicotinate/Quinolinate PRTase C-terminal domain-like"/>
    <property type="match status" value="1"/>
</dbReference>
<feature type="domain" description="Nicotinate phosphoribosyltransferase C-terminal" evidence="12">
    <location>
        <begin position="375"/>
        <end position="479"/>
    </location>
</feature>
<keyword evidence="4" id="KW-0597">Phosphoprotein</keyword>
<dbReference type="FunFam" id="3.20.20.70:FF:000076">
    <property type="entry name" value="Nicotinate phosphoribosyltransferase"/>
    <property type="match status" value="1"/>
</dbReference>
<gene>
    <name evidence="13" type="ORF">DCC88_00885</name>
</gene>
<dbReference type="Pfam" id="PF04095">
    <property type="entry name" value="NAPRTase"/>
    <property type="match status" value="1"/>
</dbReference>
<dbReference type="Pfam" id="PF17767">
    <property type="entry name" value="NAPRTase_N"/>
    <property type="match status" value="1"/>
</dbReference>
<dbReference type="AlphaFoldDB" id="A0A369KRB0"/>
<dbReference type="EMBL" id="QOVW01000004">
    <property type="protein sequence ID" value="RDB37219.1"/>
    <property type="molecule type" value="Genomic_DNA"/>
</dbReference>
<reference evidence="13" key="1">
    <citation type="submission" date="2018-04" db="EMBL/GenBank/DDBJ databases">
        <title>Draft genome sequence of the Candidatus Spirobacillus cienkowskii, a pathogen of freshwater Daphnia species, reconstructed from hemolymph metagenomic reads.</title>
        <authorList>
            <person name="Bresciani L."/>
            <person name="Lemos L.N."/>
            <person name="Wale N."/>
            <person name="Lin J.Y."/>
            <person name="Fernandes G.R."/>
            <person name="Duffy M.A."/>
            <person name="Rodrigues J.M."/>
        </authorList>
    </citation>
    <scope>NUCLEOTIDE SEQUENCE [LARGE SCALE GENOMIC DNA]</scope>
    <source>
        <strain evidence="13">Binning01</strain>
    </source>
</reference>
<dbReference type="Gene3D" id="3.20.140.10">
    <property type="entry name" value="nicotinate phosphoribosyltransferase"/>
    <property type="match status" value="1"/>
</dbReference>
<dbReference type="UniPathway" id="UPA00253">
    <property type="reaction ID" value="UER00457"/>
</dbReference>
<evidence type="ECO:0000256" key="9">
    <source>
        <dbReference type="RuleBase" id="RU365100"/>
    </source>
</evidence>
<evidence type="ECO:0000259" key="12">
    <source>
        <dbReference type="Pfam" id="PF17956"/>
    </source>
</evidence>
<organism evidence="13 14">
    <name type="scientific">Spirobacillus cienkowskii</name>
    <dbReference type="NCBI Taxonomy" id="495820"/>
    <lineage>
        <taxon>Bacteria</taxon>
        <taxon>Pseudomonadati</taxon>
        <taxon>Bdellovibrionota</taxon>
        <taxon>Oligoflexia</taxon>
        <taxon>Silvanigrellales</taxon>
        <taxon>Spirobacillus</taxon>
    </lineage>
</organism>
<comment type="catalytic activity">
    <reaction evidence="8 9">
        <text>5-phospho-alpha-D-ribose 1-diphosphate + nicotinate + ATP + H2O = nicotinate beta-D-ribonucleotide + ADP + phosphate + diphosphate</text>
        <dbReference type="Rhea" id="RHEA:36163"/>
        <dbReference type="ChEBI" id="CHEBI:15377"/>
        <dbReference type="ChEBI" id="CHEBI:30616"/>
        <dbReference type="ChEBI" id="CHEBI:32544"/>
        <dbReference type="ChEBI" id="CHEBI:33019"/>
        <dbReference type="ChEBI" id="CHEBI:43474"/>
        <dbReference type="ChEBI" id="CHEBI:57502"/>
        <dbReference type="ChEBI" id="CHEBI:58017"/>
        <dbReference type="ChEBI" id="CHEBI:456216"/>
        <dbReference type="EC" id="6.3.4.21"/>
    </reaction>
</comment>
<comment type="caution">
    <text evidence="13">The sequence shown here is derived from an EMBL/GenBank/DDBJ whole genome shotgun (WGS) entry which is preliminary data.</text>
</comment>
<dbReference type="SUPFAM" id="SSF54675">
    <property type="entry name" value="Nicotinate/Quinolinate PRTase N-terminal domain-like"/>
    <property type="match status" value="1"/>
</dbReference>
<dbReference type="GO" id="GO:0034355">
    <property type="term" value="P:NAD+ biosynthetic process via the salvage pathway"/>
    <property type="evidence" value="ECO:0007669"/>
    <property type="project" value="TreeGrafter"/>
</dbReference>
<dbReference type="GO" id="GO:0047280">
    <property type="term" value="F:nicotinamide phosphoribosyltransferase activity"/>
    <property type="evidence" value="ECO:0007669"/>
    <property type="project" value="UniProtKB-ARBA"/>
</dbReference>
<dbReference type="Gene3D" id="3.20.20.70">
    <property type="entry name" value="Aldolase class I"/>
    <property type="match status" value="1"/>
</dbReference>
<evidence type="ECO:0000256" key="7">
    <source>
        <dbReference type="ARBA" id="ARBA00022679"/>
    </source>
</evidence>
<comment type="PTM">
    <text evidence="9">Transiently phosphorylated on a His residue during the reaction cycle. Phosphorylation strongly increases the affinity for substrates and increases the rate of nicotinate D-ribonucleotide production. Dephosphorylation regenerates the low-affinity form of the enzyme, leading to product release.</text>
</comment>
<dbReference type="InterPro" id="IPR041525">
    <property type="entry name" value="N/Namide_PRibTrfase"/>
</dbReference>
<feature type="domain" description="Nicotinate phosphoribosyltransferase N-terminal" evidence="11">
    <location>
        <begin position="15"/>
        <end position="145"/>
    </location>
</feature>
<dbReference type="NCBIfam" id="NF006695">
    <property type="entry name" value="PRK09243.1-2"/>
    <property type="match status" value="1"/>
</dbReference>
<dbReference type="EC" id="6.3.4.21" evidence="3 9"/>
<dbReference type="PIRSF" id="PIRSF000484">
    <property type="entry name" value="NAPRT"/>
    <property type="match status" value="1"/>
</dbReference>
<keyword evidence="14" id="KW-1185">Reference proteome</keyword>
<dbReference type="CDD" id="cd01570">
    <property type="entry name" value="NAPRTase_A"/>
    <property type="match status" value="1"/>
</dbReference>
<dbReference type="GO" id="GO:0005829">
    <property type="term" value="C:cytosol"/>
    <property type="evidence" value="ECO:0007669"/>
    <property type="project" value="TreeGrafter"/>
</dbReference>
<name>A0A369KRB0_9BACT</name>
<keyword evidence="5 9" id="KW-0436">Ligase</keyword>
<dbReference type="NCBIfam" id="NF009131">
    <property type="entry name" value="PRK12484.1"/>
    <property type="match status" value="1"/>
</dbReference>
<dbReference type="RefSeq" id="WP_338635935.1">
    <property type="nucleotide sequence ID" value="NZ_CP146516.1"/>
</dbReference>
<evidence type="ECO:0000256" key="3">
    <source>
        <dbReference type="ARBA" id="ARBA00013236"/>
    </source>
</evidence>
<proteinExistence type="inferred from homology"/>
<dbReference type="InterPro" id="IPR036068">
    <property type="entry name" value="Nicotinate_pribotase-like_C"/>
</dbReference>
<evidence type="ECO:0000256" key="8">
    <source>
        <dbReference type="ARBA" id="ARBA00048668"/>
    </source>
</evidence>
<evidence type="ECO:0000256" key="1">
    <source>
        <dbReference type="ARBA" id="ARBA00004952"/>
    </source>
</evidence>
<evidence type="ECO:0000313" key="13">
    <source>
        <dbReference type="EMBL" id="RDB37219.1"/>
    </source>
</evidence>
<dbReference type="PANTHER" id="PTHR11098:SF1">
    <property type="entry name" value="NICOTINATE PHOSPHORIBOSYLTRANSFERASE"/>
    <property type="match status" value="1"/>
</dbReference>
<evidence type="ECO:0000259" key="11">
    <source>
        <dbReference type="Pfam" id="PF17767"/>
    </source>
</evidence>
<evidence type="ECO:0000259" key="10">
    <source>
        <dbReference type="Pfam" id="PF04095"/>
    </source>
</evidence>
<keyword evidence="6 9" id="KW-0662">Pyridine nucleotide biosynthesis</keyword>
<dbReference type="InterPro" id="IPR006405">
    <property type="entry name" value="Nic_PRibTrfase_pncB"/>
</dbReference>
<feature type="domain" description="Nicotinate/nicotinamide phosphoribosyltransferase" evidence="10">
    <location>
        <begin position="170"/>
        <end position="354"/>
    </location>
</feature>
<evidence type="ECO:0000256" key="2">
    <source>
        <dbReference type="ARBA" id="ARBA00010897"/>
    </source>
</evidence>
<dbReference type="InterPro" id="IPR040727">
    <property type="entry name" value="NAPRTase_N"/>
</dbReference>
<keyword evidence="13" id="KW-0328">Glycosyltransferase</keyword>
<dbReference type="Pfam" id="PF17956">
    <property type="entry name" value="NAPRTase_C"/>
    <property type="match status" value="1"/>
</dbReference>
<dbReference type="NCBIfam" id="TIGR01513">
    <property type="entry name" value="NAPRTase_put"/>
    <property type="match status" value="1"/>
</dbReference>
<comment type="similarity">
    <text evidence="2 9">Belongs to the NAPRTase family.</text>
</comment>
<dbReference type="InterPro" id="IPR007229">
    <property type="entry name" value="Nic_PRibTrfase-Fam"/>
</dbReference>
<accession>A0A369KRB0</accession>
<dbReference type="GO" id="GO:0004516">
    <property type="term" value="F:nicotinate phosphoribosyltransferase activity"/>
    <property type="evidence" value="ECO:0007669"/>
    <property type="project" value="UniProtKB-UniRule"/>
</dbReference>
<evidence type="ECO:0000256" key="5">
    <source>
        <dbReference type="ARBA" id="ARBA00022598"/>
    </source>
</evidence>
<protein>
    <recommendedName>
        <fullName evidence="3 9">Nicotinate phosphoribosyltransferase</fullName>
        <ecNumber evidence="3 9">6.3.4.21</ecNumber>
    </recommendedName>
</protein>
<sequence length="487" mass="54586">MSSFLKKVYTNSLALMTDFYQITMAYGYWKTGIAEQHSVFHLYFRKNPFHGGYSIASGLEIAIEFIKNFNFQESDLEYLKSLKDSNSNCLFDPKFLDYLKDLKFTCSIEAVPEGTVIFPNEPILRISGPIAQCQLLETPLLNIINFHTLISTKAARIVNAAENIPVFELGARRAQGIDGALSASRAAYIGGCNGTSNVLAGKIFGIPVKGTHSHSWVMSFANELDSFYAIAESMPDNAVLLVDTYNTIDGIKNAIKVGHYLKSKGKTLKGIRLDSGDLAQLSNTARKLLDEAGFKDTAIIASNDLNEYIITKLKEENSNISSLGVGTQLVTAFDEPALGAVYKLSAIYINNEWKYKIKISNQAIKISTPGILQIRRFQSNNEYVSDMIYDELSFNQKEENSTYSLSNFNSSIVNSNKNDFQDLLIPIFKNGNLVYECPNIEEIRKNTLNNLSKLNQKYKKILNSEIYPIGLEKNLYEIKENLIKENK</sequence>
<dbReference type="PANTHER" id="PTHR11098">
    <property type="entry name" value="NICOTINATE PHOSPHORIBOSYLTRANSFERASE"/>
    <property type="match status" value="1"/>
</dbReference>
<evidence type="ECO:0000256" key="6">
    <source>
        <dbReference type="ARBA" id="ARBA00022642"/>
    </source>
</evidence>
<dbReference type="Proteomes" id="UP000253934">
    <property type="component" value="Unassembled WGS sequence"/>
</dbReference>
<comment type="function">
    <text evidence="9">Catalyzes the first step in the biosynthesis of NAD from nicotinic acid, the ATP-dependent synthesis of beta-nicotinate D-ribonucleotide from nicotinate and 5-phospho-D-ribose 1-phosphate.</text>
</comment>
<evidence type="ECO:0000313" key="14">
    <source>
        <dbReference type="Proteomes" id="UP000253934"/>
    </source>
</evidence>
<keyword evidence="7 9" id="KW-0808">Transferase</keyword>
<dbReference type="InterPro" id="IPR041619">
    <property type="entry name" value="NAPRTase_C"/>
</dbReference>